<reference evidence="3 4" key="1">
    <citation type="submission" date="2016-07" db="EMBL/GenBank/DDBJ databases">
        <title>Complete genome sequence of Bradyrhizobium icense LMTR 13T, a potential inoculant strain isolated from lima bean (Phaseolus lunatus) in Peru.</title>
        <authorList>
            <person name="Ormeno-Orrillo E."/>
            <person name="Duran D."/>
            <person name="Rogel M.A."/>
            <person name="Rey L."/>
            <person name="Imperial J."/>
            <person name="Ruiz-Argueso T."/>
            <person name="Martinez-Romero E."/>
        </authorList>
    </citation>
    <scope>NUCLEOTIDE SEQUENCE [LARGE SCALE GENOMIC DNA]</scope>
    <source>
        <strain evidence="3 4">LMTR 13</strain>
    </source>
</reference>
<dbReference type="Pfam" id="PF00557">
    <property type="entry name" value="Peptidase_M24"/>
    <property type="match status" value="1"/>
</dbReference>
<feature type="domain" description="Peptidase M24" evidence="1">
    <location>
        <begin position="169"/>
        <end position="373"/>
    </location>
</feature>
<dbReference type="Gene3D" id="3.90.230.10">
    <property type="entry name" value="Creatinase/methionine aminopeptidase superfamily"/>
    <property type="match status" value="1"/>
</dbReference>
<dbReference type="SUPFAM" id="SSF55920">
    <property type="entry name" value="Creatinase/aminopeptidase"/>
    <property type="match status" value="1"/>
</dbReference>
<dbReference type="InterPro" id="IPR050659">
    <property type="entry name" value="Peptidase_M24B"/>
</dbReference>
<feature type="domain" description="Creatinase N-terminal" evidence="2">
    <location>
        <begin position="18"/>
        <end position="161"/>
    </location>
</feature>
<dbReference type="GO" id="GO:0016787">
    <property type="term" value="F:hydrolase activity"/>
    <property type="evidence" value="ECO:0007669"/>
    <property type="project" value="UniProtKB-KW"/>
</dbReference>
<accession>A0A1B1UJQ6</accession>
<dbReference type="STRING" id="1274631.LMTR13_25345"/>
<name>A0A1B1UJQ6_9BRAD</name>
<keyword evidence="3" id="KW-0378">Hydrolase</keyword>
<proteinExistence type="predicted"/>
<dbReference type="EMBL" id="CP016428">
    <property type="protein sequence ID" value="ANW02985.1"/>
    <property type="molecule type" value="Genomic_DNA"/>
</dbReference>
<dbReference type="InterPro" id="IPR036005">
    <property type="entry name" value="Creatinase/aminopeptidase-like"/>
</dbReference>
<dbReference type="OrthoDB" id="9761809at2"/>
<sequence length="389" mass="43072">MAMPKGPQAFPRTEYLRRLSAVKAEMKRQEIEVLIVTVSSNITYLSGYTARSGYVPQGLIVCLKDEEPCFIVRRCDAPSAKYEMFIDNSRIIGYPESLVGNREMDGFDAVSDFLRDNGLASTGVGLEMKFLPHRSIGKFKAKMPQATLVDFTDCVTWLRLIKSDLEIAIMKEAAAIADAGILRAKEVIRPGVREADAAAEIIATLVRGVNGKPGTDVSDFHLCASPLAATPHTRWSEDVLHQGSQVNFEFGAVRYGYVSALSRTFMIGKPSERLRRVHEGEVAGMEAALAVVRPGITCGDIATAFNSTIKKYGFEKETRCGYSIGIDWLEPTASIKESDRTVLQPNMTFHLLLNNWIDEDFGYALSETFRVTETGAEVFTTLPREIFVM</sequence>
<evidence type="ECO:0000313" key="4">
    <source>
        <dbReference type="Proteomes" id="UP000092839"/>
    </source>
</evidence>
<evidence type="ECO:0000313" key="3">
    <source>
        <dbReference type="EMBL" id="ANW02985.1"/>
    </source>
</evidence>
<dbReference type="InterPro" id="IPR000994">
    <property type="entry name" value="Pept_M24"/>
</dbReference>
<keyword evidence="4" id="KW-1185">Reference proteome</keyword>
<protein>
    <submittedName>
        <fullName evidence="3">Hydrolase</fullName>
    </submittedName>
</protein>
<dbReference type="CDD" id="cd01066">
    <property type="entry name" value="APP_MetAP"/>
    <property type="match status" value="1"/>
</dbReference>
<dbReference type="InterPro" id="IPR000587">
    <property type="entry name" value="Creatinase_N"/>
</dbReference>
<dbReference type="Pfam" id="PF01321">
    <property type="entry name" value="Creatinase_N"/>
    <property type="match status" value="1"/>
</dbReference>
<dbReference type="KEGG" id="bic:LMTR13_25345"/>
<dbReference type="PANTHER" id="PTHR46112">
    <property type="entry name" value="AMINOPEPTIDASE"/>
    <property type="match status" value="1"/>
</dbReference>
<evidence type="ECO:0000259" key="1">
    <source>
        <dbReference type="Pfam" id="PF00557"/>
    </source>
</evidence>
<dbReference type="RefSeq" id="WP_065730179.1">
    <property type="nucleotide sequence ID" value="NZ_CP016428.1"/>
</dbReference>
<evidence type="ECO:0000259" key="2">
    <source>
        <dbReference type="Pfam" id="PF01321"/>
    </source>
</evidence>
<dbReference type="Gene3D" id="3.40.350.10">
    <property type="entry name" value="Creatinase/prolidase N-terminal domain"/>
    <property type="match status" value="1"/>
</dbReference>
<dbReference type="AlphaFoldDB" id="A0A1B1UJQ6"/>
<dbReference type="Proteomes" id="UP000092839">
    <property type="component" value="Chromosome"/>
</dbReference>
<gene>
    <name evidence="3" type="ORF">LMTR13_25345</name>
</gene>
<dbReference type="PANTHER" id="PTHR46112:SF3">
    <property type="entry name" value="AMINOPEPTIDASE YPDF"/>
    <property type="match status" value="1"/>
</dbReference>
<dbReference type="InterPro" id="IPR029149">
    <property type="entry name" value="Creatin/AminoP/Spt16_N"/>
</dbReference>
<organism evidence="3 4">
    <name type="scientific">Bradyrhizobium icense</name>
    <dbReference type="NCBI Taxonomy" id="1274631"/>
    <lineage>
        <taxon>Bacteria</taxon>
        <taxon>Pseudomonadati</taxon>
        <taxon>Pseudomonadota</taxon>
        <taxon>Alphaproteobacteria</taxon>
        <taxon>Hyphomicrobiales</taxon>
        <taxon>Nitrobacteraceae</taxon>
        <taxon>Bradyrhizobium</taxon>
    </lineage>
</organism>
<dbReference type="SUPFAM" id="SSF53092">
    <property type="entry name" value="Creatinase/prolidase N-terminal domain"/>
    <property type="match status" value="1"/>
</dbReference>